<name>V6SPL3_9FLAO</name>
<dbReference type="OrthoDB" id="9994151at2"/>
<keyword evidence="1" id="KW-0812">Transmembrane</keyword>
<comment type="caution">
    <text evidence="2">The sequence shown here is derived from an EMBL/GenBank/DDBJ whole genome shotgun (WGS) entry which is preliminary data.</text>
</comment>
<evidence type="ECO:0000313" key="3">
    <source>
        <dbReference type="Proteomes" id="UP000018004"/>
    </source>
</evidence>
<proteinExistence type="predicted"/>
<keyword evidence="1" id="KW-0472">Membrane</keyword>
<evidence type="ECO:0000313" key="2">
    <source>
        <dbReference type="EMBL" id="ESU28389.1"/>
    </source>
</evidence>
<dbReference type="EMBL" id="AVGG01000007">
    <property type="protein sequence ID" value="ESU28389.1"/>
    <property type="molecule type" value="Genomic_DNA"/>
</dbReference>
<dbReference type="RefSeq" id="WP_023579372.1">
    <property type="nucleotide sequence ID" value="NZ_AVGG01000007.1"/>
</dbReference>
<dbReference type="AlphaFoldDB" id="V6SPL3"/>
<reference evidence="2 3" key="1">
    <citation type="submission" date="2013-08" db="EMBL/GenBank/DDBJ databases">
        <title>Flavobacterium limnosediminis JC2902 genome sequencing.</title>
        <authorList>
            <person name="Lee K."/>
            <person name="Yi H."/>
            <person name="Park S."/>
            <person name="Chun J."/>
        </authorList>
    </citation>
    <scope>NUCLEOTIDE SEQUENCE [LARGE SCALE GENOMIC DNA]</scope>
    <source>
        <strain evidence="2 3">JC2902</strain>
    </source>
</reference>
<dbReference type="eggNOG" id="ENOG5032HG1">
    <property type="taxonomic scope" value="Bacteria"/>
</dbReference>
<organism evidence="2 3">
    <name type="scientific">Flavobacterium limnosediminis JC2902</name>
    <dbReference type="NCBI Taxonomy" id="1341181"/>
    <lineage>
        <taxon>Bacteria</taxon>
        <taxon>Pseudomonadati</taxon>
        <taxon>Bacteroidota</taxon>
        <taxon>Flavobacteriia</taxon>
        <taxon>Flavobacteriales</taxon>
        <taxon>Flavobacteriaceae</taxon>
        <taxon>Flavobacterium</taxon>
    </lineage>
</organism>
<dbReference type="STRING" id="1341181.FLJC2902T_17440"/>
<gene>
    <name evidence="2" type="ORF">FLJC2902T_17440</name>
</gene>
<keyword evidence="3" id="KW-1185">Reference proteome</keyword>
<evidence type="ECO:0000256" key="1">
    <source>
        <dbReference type="SAM" id="Phobius"/>
    </source>
</evidence>
<sequence>MDVLLEFEEMNVVDNWFAYQFEPYYKKYNALMGSLLNVFTSHDPFLVVNNSLSEMAAFKAYIKTNPNKFKPNAHLAQVAKVNEAFKIVEDRFYQYLSGLGYAVEKYTVNTSTANFKYDPIAMYGNVSALADNYRMAKSEGNATVIPPVNAIPIPDMVPPKEVTTTTSAPPRTNGETMVFETSKSTGGGGGLLLGLGIAAAILFFATRKKDKKDQK</sequence>
<accession>V6SPL3</accession>
<dbReference type="PATRIC" id="fig|1341181.4.peg.1717"/>
<keyword evidence="1" id="KW-1133">Transmembrane helix</keyword>
<feature type="transmembrane region" description="Helical" evidence="1">
    <location>
        <begin position="186"/>
        <end position="205"/>
    </location>
</feature>
<protein>
    <submittedName>
        <fullName evidence="2">Uncharacterized protein</fullName>
    </submittedName>
</protein>
<dbReference type="Proteomes" id="UP000018004">
    <property type="component" value="Unassembled WGS sequence"/>
</dbReference>